<keyword evidence="5 8" id="KW-0472">Membrane</keyword>
<keyword evidence="6 8" id="KW-0139">CF(1)</keyword>
<dbReference type="InterPro" id="IPR020781">
    <property type="entry name" value="ATPase_OSCP/d_CS"/>
</dbReference>
<dbReference type="PRINTS" id="PR00125">
    <property type="entry name" value="ATPASEDELTA"/>
</dbReference>
<name>A0ABW4QEA2_9BACL</name>
<keyword evidence="3 8" id="KW-0375">Hydrogen ion transport</keyword>
<dbReference type="RefSeq" id="WP_204891060.1">
    <property type="nucleotide sequence ID" value="NZ_JBHUFW010000004.1"/>
</dbReference>
<keyword evidence="4 8" id="KW-0406">Ion transport</keyword>
<dbReference type="HAMAP" id="MF_01416">
    <property type="entry name" value="ATP_synth_delta_bact"/>
    <property type="match status" value="1"/>
</dbReference>
<keyword evidence="10" id="KW-1185">Reference proteome</keyword>
<dbReference type="InterPro" id="IPR000711">
    <property type="entry name" value="ATPase_OSCP/dsu"/>
</dbReference>
<dbReference type="NCBIfam" id="NF004403">
    <property type="entry name" value="PRK05758.2-4"/>
    <property type="match status" value="1"/>
</dbReference>
<gene>
    <name evidence="8" type="primary">atpH</name>
    <name evidence="9" type="ORF">ACFSDB_03010</name>
</gene>
<protein>
    <recommendedName>
        <fullName evidence="8">ATP synthase subunit delta</fullName>
    </recommendedName>
    <alternativeName>
        <fullName evidence="8">ATP synthase F(1) sector subunit delta</fullName>
    </alternativeName>
    <alternativeName>
        <fullName evidence="8">F-type ATPase subunit delta</fullName>
        <shortName evidence="8">F-ATPase subunit delta</shortName>
    </alternativeName>
</protein>
<keyword evidence="2 8" id="KW-0813">Transport</keyword>
<keyword evidence="7 8" id="KW-0066">ATP synthesis</keyword>
<dbReference type="PANTHER" id="PTHR11910">
    <property type="entry name" value="ATP SYNTHASE DELTA CHAIN"/>
    <property type="match status" value="1"/>
</dbReference>
<evidence type="ECO:0000256" key="4">
    <source>
        <dbReference type="ARBA" id="ARBA00023065"/>
    </source>
</evidence>
<dbReference type="EMBL" id="JBHUFW010000004">
    <property type="protein sequence ID" value="MFD1861879.1"/>
    <property type="molecule type" value="Genomic_DNA"/>
</dbReference>
<dbReference type="SUPFAM" id="SSF47928">
    <property type="entry name" value="N-terminal domain of the delta subunit of the F1F0-ATP synthase"/>
    <property type="match status" value="1"/>
</dbReference>
<comment type="function">
    <text evidence="8">This protein is part of the stalk that links CF(0) to CF(1). It either transmits conformational changes from CF(0) to CF(1) or is implicated in proton conduction.</text>
</comment>
<comment type="caution">
    <text evidence="9">The sequence shown here is derived from an EMBL/GenBank/DDBJ whole genome shotgun (WGS) entry which is preliminary data.</text>
</comment>
<evidence type="ECO:0000256" key="8">
    <source>
        <dbReference type="HAMAP-Rule" id="MF_01416"/>
    </source>
</evidence>
<proteinExistence type="inferred from homology"/>
<dbReference type="NCBIfam" id="TIGR01145">
    <property type="entry name" value="ATP_synt_delta"/>
    <property type="match status" value="1"/>
</dbReference>
<organism evidence="9 10">
    <name type="scientific">Planococcus chinensis</name>
    <dbReference type="NCBI Taxonomy" id="272917"/>
    <lineage>
        <taxon>Bacteria</taxon>
        <taxon>Bacillati</taxon>
        <taxon>Bacillota</taxon>
        <taxon>Bacilli</taxon>
        <taxon>Bacillales</taxon>
        <taxon>Caryophanaceae</taxon>
        <taxon>Planococcus</taxon>
    </lineage>
</organism>
<comment type="similarity">
    <text evidence="8">Belongs to the ATPase delta chain family.</text>
</comment>
<accession>A0ABW4QEA2</accession>
<dbReference type="Proteomes" id="UP001597273">
    <property type="component" value="Unassembled WGS sequence"/>
</dbReference>
<evidence type="ECO:0000313" key="10">
    <source>
        <dbReference type="Proteomes" id="UP001597273"/>
    </source>
</evidence>
<comment type="subcellular location">
    <subcellularLocation>
        <location evidence="8">Cell membrane</location>
        <topology evidence="8">Peripheral membrane protein</topology>
    </subcellularLocation>
    <subcellularLocation>
        <location evidence="1">Membrane</location>
    </subcellularLocation>
</comment>
<reference evidence="10" key="1">
    <citation type="journal article" date="2019" name="Int. J. Syst. Evol. Microbiol.">
        <title>The Global Catalogue of Microorganisms (GCM) 10K type strain sequencing project: providing services to taxonomists for standard genome sequencing and annotation.</title>
        <authorList>
            <consortium name="The Broad Institute Genomics Platform"/>
            <consortium name="The Broad Institute Genome Sequencing Center for Infectious Disease"/>
            <person name="Wu L."/>
            <person name="Ma J."/>
        </authorList>
    </citation>
    <scope>NUCLEOTIDE SEQUENCE [LARGE SCALE GENOMIC DNA]</scope>
    <source>
        <strain evidence="10">CGMCC 1.15475</strain>
    </source>
</reference>
<dbReference type="PROSITE" id="PS00389">
    <property type="entry name" value="ATPASE_DELTA"/>
    <property type="match status" value="1"/>
</dbReference>
<dbReference type="Gene3D" id="1.10.520.20">
    <property type="entry name" value="N-terminal domain of the delta subunit of the F1F0-ATP synthase"/>
    <property type="match status" value="1"/>
</dbReference>
<evidence type="ECO:0000256" key="3">
    <source>
        <dbReference type="ARBA" id="ARBA00022781"/>
    </source>
</evidence>
<keyword evidence="8" id="KW-1003">Cell membrane</keyword>
<dbReference type="InterPro" id="IPR026015">
    <property type="entry name" value="ATP_synth_OSCP/delta_N_sf"/>
</dbReference>
<evidence type="ECO:0000256" key="7">
    <source>
        <dbReference type="ARBA" id="ARBA00023310"/>
    </source>
</evidence>
<comment type="function">
    <text evidence="8">F(1)F(0) ATP synthase produces ATP from ADP in the presence of a proton or sodium gradient. F-type ATPases consist of two structural domains, F(1) containing the extramembraneous catalytic core and F(0) containing the membrane proton channel, linked together by a central stalk and a peripheral stalk. During catalysis, ATP synthesis in the catalytic domain of F(1) is coupled via a rotary mechanism of the central stalk subunits to proton translocation.</text>
</comment>
<evidence type="ECO:0000256" key="5">
    <source>
        <dbReference type="ARBA" id="ARBA00023136"/>
    </source>
</evidence>
<evidence type="ECO:0000256" key="1">
    <source>
        <dbReference type="ARBA" id="ARBA00004370"/>
    </source>
</evidence>
<dbReference type="Pfam" id="PF00213">
    <property type="entry name" value="OSCP"/>
    <property type="match status" value="1"/>
</dbReference>
<sequence>MSQAAERYALALFEIAGKHDASVEVEQDLREVQKAFEQNPELLELLSSPKLEANEKKNIISNLFGQGNVYVLNTLQILSERKRLDEVSGIVDEYVRLDNAAKGIEDAIVYSVSPLTEEERANISSVFAKKIGKQSLRIENVIDPSLIGGLRLQIGNRIFDSSISSKLERLQRQLIG</sequence>
<evidence type="ECO:0000256" key="2">
    <source>
        <dbReference type="ARBA" id="ARBA00022448"/>
    </source>
</evidence>
<evidence type="ECO:0000256" key="6">
    <source>
        <dbReference type="ARBA" id="ARBA00023196"/>
    </source>
</evidence>
<evidence type="ECO:0000313" key="9">
    <source>
        <dbReference type="EMBL" id="MFD1861879.1"/>
    </source>
</evidence>